<dbReference type="InterPro" id="IPR046335">
    <property type="entry name" value="LacI/GalR-like_sensor"/>
</dbReference>
<dbReference type="Proteomes" id="UP000005876">
    <property type="component" value="Chromosome"/>
</dbReference>
<evidence type="ECO:0000256" key="3">
    <source>
        <dbReference type="ARBA" id="ARBA00023163"/>
    </source>
</evidence>
<evidence type="ECO:0000313" key="7">
    <source>
        <dbReference type="Proteomes" id="UP000005876"/>
    </source>
</evidence>
<dbReference type="Pfam" id="PF00392">
    <property type="entry name" value="GntR"/>
    <property type="match status" value="1"/>
</dbReference>
<evidence type="ECO:0000256" key="1">
    <source>
        <dbReference type="ARBA" id="ARBA00023015"/>
    </source>
</evidence>
<accession>G7VTV0</accession>
<dbReference type="RefSeq" id="WP_014278909.1">
    <property type="nucleotide sequence ID" value="NC_016641.1"/>
</dbReference>
<sequence>MKPKYQVILEDIKSNILSGAYSVGEQIPTESALQDMYKVSRQTVRKAILELSNEGFLRSEKGSGTYVSNQFRSKTGGSSNNKTIGVITTYISDYIFPSIIRGIEARLNEDNYSLLLASTNNDVAQEKKALEMMLSFGVDGLIIEPTKSNLYNPNIAYYLTFKEQDVPFIMINAYYEELEVPFFCLDDVQSSYLATKELIANGHTQIGIIAKMDDLQGKYRMKGYIKALGEAKLRFHPEQVLSFYTETKQNLSTNLKKFLTEQREGLTAIVCYNDEVGLEVVHVCRQLDISVPEDLSIIGQDNSYISKNANIKLTTLTHPQEQMGRDAADWVIKKLQGKKDLSNNTYYQPVLIEGETVKKIWDSPAPSNPCIMQPSQPHPSKLPPSVEHSEDDAQLERGE</sequence>
<keyword evidence="3" id="KW-0804">Transcription</keyword>
<gene>
    <name evidence="6" type="ordered locus">HPL003_06985</name>
</gene>
<dbReference type="CDD" id="cd07377">
    <property type="entry name" value="WHTH_GntR"/>
    <property type="match status" value="1"/>
</dbReference>
<protein>
    <submittedName>
        <fullName evidence="6">Arabinose metabolism transcriptional repressor</fullName>
    </submittedName>
</protein>
<dbReference type="PROSITE" id="PS50949">
    <property type="entry name" value="HTH_GNTR"/>
    <property type="match status" value="1"/>
</dbReference>
<dbReference type="eggNOG" id="COG1609">
    <property type="taxonomic scope" value="Bacteria"/>
</dbReference>
<keyword evidence="1" id="KW-0805">Transcription regulation</keyword>
<name>G7VTV0_PAETH</name>
<dbReference type="InterPro" id="IPR000524">
    <property type="entry name" value="Tscrpt_reg_HTH_GntR"/>
</dbReference>
<dbReference type="GO" id="GO:0000976">
    <property type="term" value="F:transcription cis-regulatory region binding"/>
    <property type="evidence" value="ECO:0007669"/>
    <property type="project" value="TreeGrafter"/>
</dbReference>
<evidence type="ECO:0000256" key="4">
    <source>
        <dbReference type="SAM" id="MobiDB-lite"/>
    </source>
</evidence>
<dbReference type="SMART" id="SM00345">
    <property type="entry name" value="HTH_GNTR"/>
    <property type="match status" value="1"/>
</dbReference>
<dbReference type="PANTHER" id="PTHR30146:SF150">
    <property type="entry name" value="ARABINOSE METABOLISM TRANSCRIPTIONAL REPRESSOR"/>
    <property type="match status" value="1"/>
</dbReference>
<dbReference type="InterPro" id="IPR036390">
    <property type="entry name" value="WH_DNA-bd_sf"/>
</dbReference>
<dbReference type="HOGENOM" id="CLU_037628_15_0_9"/>
<dbReference type="Pfam" id="PF13377">
    <property type="entry name" value="Peripla_BP_3"/>
    <property type="match status" value="1"/>
</dbReference>
<dbReference type="Gene3D" id="3.40.50.2300">
    <property type="match status" value="2"/>
</dbReference>
<dbReference type="InterPro" id="IPR033532">
    <property type="entry name" value="AraR_ligand_bind_dom"/>
</dbReference>
<dbReference type="STRING" id="985665.HPL003_06985"/>
<feature type="region of interest" description="Disordered" evidence="4">
    <location>
        <begin position="363"/>
        <end position="399"/>
    </location>
</feature>
<reference evidence="6 7" key="3">
    <citation type="journal article" date="2012" name="J. Bacteriol.">
        <title>Genome Sequence of Paenibacillus terrae HPL-003, a Xylanase-Producing Bacterium Isolated from Soil Found in Forest Residue.</title>
        <authorList>
            <person name="Shin S.H."/>
            <person name="Kim S."/>
            <person name="Kim J.Y."/>
            <person name="Song H.Y."/>
            <person name="Cho S.J."/>
            <person name="Kim D.R."/>
            <person name="Lee K.I."/>
            <person name="Lim H.K."/>
            <person name="Park N.J."/>
            <person name="Hwang I.T."/>
            <person name="Yang K.S."/>
        </authorList>
    </citation>
    <scope>NUCLEOTIDE SEQUENCE [LARGE SCALE GENOMIC DNA]</scope>
    <source>
        <strain evidence="6 7">HPL-003</strain>
    </source>
</reference>
<dbReference type="PRINTS" id="PR00035">
    <property type="entry name" value="HTHGNTR"/>
</dbReference>
<dbReference type="SUPFAM" id="SSF46785">
    <property type="entry name" value="Winged helix' DNA-binding domain"/>
    <property type="match status" value="1"/>
</dbReference>
<proteinExistence type="predicted"/>
<dbReference type="CDD" id="cd01541">
    <property type="entry name" value="PBP1_AraR"/>
    <property type="match status" value="1"/>
</dbReference>
<evidence type="ECO:0000259" key="5">
    <source>
        <dbReference type="PROSITE" id="PS50949"/>
    </source>
</evidence>
<dbReference type="KEGG" id="pta:HPL003_06985"/>
<dbReference type="PANTHER" id="PTHR30146">
    <property type="entry name" value="LACI-RELATED TRANSCRIPTIONAL REPRESSOR"/>
    <property type="match status" value="1"/>
</dbReference>
<dbReference type="AlphaFoldDB" id="G7VTV0"/>
<feature type="domain" description="HTH gntR-type" evidence="5">
    <location>
        <begin position="2"/>
        <end position="70"/>
    </location>
</feature>
<dbReference type="SUPFAM" id="SSF53822">
    <property type="entry name" value="Periplasmic binding protein-like I"/>
    <property type="match status" value="1"/>
</dbReference>
<organism evidence="6 7">
    <name type="scientific">Paenibacillus terrae (strain HPL-003)</name>
    <dbReference type="NCBI Taxonomy" id="985665"/>
    <lineage>
        <taxon>Bacteria</taxon>
        <taxon>Bacillati</taxon>
        <taxon>Bacillota</taxon>
        <taxon>Bacilli</taxon>
        <taxon>Bacillales</taxon>
        <taxon>Paenibacillaceae</taxon>
        <taxon>Paenibacillus</taxon>
    </lineage>
</organism>
<evidence type="ECO:0000313" key="6">
    <source>
        <dbReference type="EMBL" id="AET58160.1"/>
    </source>
</evidence>
<evidence type="ECO:0000256" key="2">
    <source>
        <dbReference type="ARBA" id="ARBA00023125"/>
    </source>
</evidence>
<dbReference type="InterPro" id="IPR028082">
    <property type="entry name" value="Peripla_BP_I"/>
</dbReference>
<dbReference type="EMBL" id="CP003107">
    <property type="protein sequence ID" value="AET58160.1"/>
    <property type="molecule type" value="Genomic_DNA"/>
</dbReference>
<keyword evidence="2" id="KW-0238">DNA-binding</keyword>
<dbReference type="GO" id="GO:0003700">
    <property type="term" value="F:DNA-binding transcription factor activity"/>
    <property type="evidence" value="ECO:0007669"/>
    <property type="project" value="InterPro"/>
</dbReference>
<dbReference type="Gene3D" id="1.10.10.10">
    <property type="entry name" value="Winged helix-like DNA-binding domain superfamily/Winged helix DNA-binding domain"/>
    <property type="match status" value="1"/>
</dbReference>
<reference evidence="7" key="1">
    <citation type="submission" date="2011-11" db="EMBL/GenBank/DDBJ databases">
        <title>Complete sequence of Paenibacillus terrae HPL-003.</title>
        <authorList>
            <person name="Shin S.H."/>
            <person name="Kim S."/>
            <person name="Kim J.Y."/>
        </authorList>
    </citation>
    <scope>NUCLEOTIDE SEQUENCE [LARGE SCALE GENOMIC DNA]</scope>
    <source>
        <strain evidence="7">HPL-003</strain>
    </source>
</reference>
<reference key="2">
    <citation type="submission" date="2011-11" db="EMBL/GenBank/DDBJ databases">
        <authorList>
            <person name="Shin S.H."/>
            <person name="Kim S."/>
            <person name="Kim J.Y."/>
        </authorList>
    </citation>
    <scope>NUCLEOTIDE SEQUENCE</scope>
    <source>
        <strain>HPL-003</strain>
    </source>
</reference>
<dbReference type="InterPro" id="IPR036388">
    <property type="entry name" value="WH-like_DNA-bd_sf"/>
</dbReference>